<keyword evidence="2" id="KW-1185">Reference proteome</keyword>
<evidence type="ECO:0000313" key="1">
    <source>
        <dbReference type="EMBL" id="POS00607.1"/>
    </source>
</evidence>
<dbReference type="AlphaFoldDB" id="A0A2S4N4G8"/>
<organism evidence="1 2">
    <name type="scientific">Flavobacterium croceum DSM 17960</name>
    <dbReference type="NCBI Taxonomy" id="1121886"/>
    <lineage>
        <taxon>Bacteria</taxon>
        <taxon>Pseudomonadati</taxon>
        <taxon>Bacteroidota</taxon>
        <taxon>Flavobacteriia</taxon>
        <taxon>Flavobacteriales</taxon>
        <taxon>Flavobacteriaceae</taxon>
        <taxon>Flavobacterium</taxon>
    </lineage>
</organism>
<gene>
    <name evidence="1" type="ORF">Q361_1465</name>
</gene>
<evidence type="ECO:0000313" key="2">
    <source>
        <dbReference type="Proteomes" id="UP000237056"/>
    </source>
</evidence>
<dbReference type="EMBL" id="PQNY01000046">
    <property type="protein sequence ID" value="POS00607.1"/>
    <property type="molecule type" value="Genomic_DNA"/>
</dbReference>
<proteinExistence type="predicted"/>
<protein>
    <submittedName>
        <fullName evidence="1">Uncharacterized protein</fullName>
    </submittedName>
</protein>
<accession>A0A2S4N4G8</accession>
<dbReference type="Proteomes" id="UP000237056">
    <property type="component" value="Unassembled WGS sequence"/>
</dbReference>
<reference evidence="1 2" key="1">
    <citation type="submission" date="2018-01" db="EMBL/GenBank/DDBJ databases">
        <title>Genomic Encyclopedia of Type Strains, Phase I: the one thousand microbial genomes (KMG-I) project.</title>
        <authorList>
            <person name="Goeker M."/>
        </authorList>
    </citation>
    <scope>NUCLEOTIDE SEQUENCE [LARGE SCALE GENOMIC DNA]</scope>
    <source>
        <strain evidence="1 2">DSM 17960</strain>
    </source>
</reference>
<comment type="caution">
    <text evidence="1">The sequence shown here is derived from an EMBL/GenBank/DDBJ whole genome shotgun (WGS) entry which is preliminary data.</text>
</comment>
<name>A0A2S4N4G8_9FLAO</name>
<sequence>MKEETQKEIQIETKSYIIKELLRNCRTMEEFKKYYDYITNLMVEEKVYSLSTFIK</sequence>